<keyword evidence="2 4" id="KW-0479">Metal-binding</keyword>
<evidence type="ECO:0000313" key="8">
    <source>
        <dbReference type="Proteomes" id="UP001139409"/>
    </source>
</evidence>
<feature type="signal peptide" evidence="5">
    <location>
        <begin position="1"/>
        <end position="20"/>
    </location>
</feature>
<accession>A0A9X1HYH8</accession>
<protein>
    <submittedName>
        <fullName evidence="7">PQQ-dependent sugar dehydrogenase</fullName>
    </submittedName>
</protein>
<dbReference type="InterPro" id="IPR036909">
    <property type="entry name" value="Cyt_c-like_dom_sf"/>
</dbReference>
<evidence type="ECO:0000256" key="4">
    <source>
        <dbReference type="PROSITE-ProRule" id="PRU00433"/>
    </source>
</evidence>
<keyword evidence="3 4" id="KW-0408">Iron</keyword>
<feature type="chain" id="PRO_5040952008" evidence="5">
    <location>
        <begin position="21"/>
        <end position="537"/>
    </location>
</feature>
<dbReference type="RefSeq" id="WP_225699766.1">
    <property type="nucleotide sequence ID" value="NZ_JAIXNE010000007.1"/>
</dbReference>
<sequence>MNYFASNRRIMLFCALLISACSNPPEQENATFSEASLRPLIDPDVHVFEKYAVVKLNLVGDVTIWNPVQIVRGPENVMYVSNNTGEIYSIRDTDNDGLEDQAFLFCDVSEDGLRAPASMTFRDNALYVGASDQIRVYLDQDKDGRADSSYVYFSDIPYSEHPYEWTSGLTFEENGDLYFVLTTDSWNASPAKDPDGLRGSLLRFDGSELEQYATGLRSVPSMSFDASGKLFFIDNEGGGNPTEELNIAVQNAYYGHNPEKYKNHPDKVDPVIDLTYDVAPSGIEFATPDETGQDLFISYYGPGERWKRGSIGKVRVTRDADGNYTFEERPLVTDLPKLSDLALGEDGSIYVTQVGQTDYWYQALDQPDGAIYRLIPAEWVETEVYDPQRIAQEDADESVLALGEKLFTDRVCFACHATDGKTELLGPNLKDIARVYNREELLEEILYPNKRIKPSMAPTRLVLSNGDVLVGRVVNADENQLKIMVVGNKILDVSREDIAEEKVVMQSLMYEGLLNDATEEERNALLDYLLSLSNSNN</sequence>
<dbReference type="EMBL" id="JAIXNE010000007">
    <property type="protein sequence ID" value="MCA6078907.1"/>
    <property type="molecule type" value="Genomic_DNA"/>
</dbReference>
<evidence type="ECO:0000256" key="5">
    <source>
        <dbReference type="SAM" id="SignalP"/>
    </source>
</evidence>
<dbReference type="Pfam" id="PF00034">
    <property type="entry name" value="Cytochrom_C"/>
    <property type="match status" value="1"/>
</dbReference>
<dbReference type="InterPro" id="IPR009056">
    <property type="entry name" value="Cyt_c-like_dom"/>
</dbReference>
<evidence type="ECO:0000256" key="2">
    <source>
        <dbReference type="ARBA" id="ARBA00022723"/>
    </source>
</evidence>
<dbReference type="Proteomes" id="UP001139409">
    <property type="component" value="Unassembled WGS sequence"/>
</dbReference>
<dbReference type="PANTHER" id="PTHR33546:SF1">
    <property type="entry name" value="LARGE, MULTIFUNCTIONAL SECRETED PROTEIN"/>
    <property type="match status" value="1"/>
</dbReference>
<comment type="caution">
    <text evidence="7">The sequence shown here is derived from an EMBL/GenBank/DDBJ whole genome shotgun (WGS) entry which is preliminary data.</text>
</comment>
<keyword evidence="5" id="KW-0732">Signal</keyword>
<evidence type="ECO:0000259" key="6">
    <source>
        <dbReference type="PROSITE" id="PS51007"/>
    </source>
</evidence>
<reference evidence="7" key="1">
    <citation type="submission" date="2021-09" db="EMBL/GenBank/DDBJ databases">
        <title>Fulvivirga sp. isolated from coastal sediment.</title>
        <authorList>
            <person name="Yu H."/>
        </authorList>
    </citation>
    <scope>NUCLEOTIDE SEQUENCE</scope>
    <source>
        <strain evidence="7">1062</strain>
    </source>
</reference>
<dbReference type="Gene3D" id="1.10.760.10">
    <property type="entry name" value="Cytochrome c-like domain"/>
    <property type="match status" value="1"/>
</dbReference>
<keyword evidence="1 4" id="KW-0349">Heme</keyword>
<evidence type="ECO:0000313" key="7">
    <source>
        <dbReference type="EMBL" id="MCA6078907.1"/>
    </source>
</evidence>
<dbReference type="GO" id="GO:0020037">
    <property type="term" value="F:heme binding"/>
    <property type="evidence" value="ECO:0007669"/>
    <property type="project" value="InterPro"/>
</dbReference>
<dbReference type="AlphaFoldDB" id="A0A9X1HYH8"/>
<dbReference type="InterPro" id="IPR011042">
    <property type="entry name" value="6-blade_b-propeller_TolB-like"/>
</dbReference>
<dbReference type="PANTHER" id="PTHR33546">
    <property type="entry name" value="LARGE, MULTIFUNCTIONAL SECRETED PROTEIN-RELATED"/>
    <property type="match status" value="1"/>
</dbReference>
<evidence type="ECO:0000256" key="1">
    <source>
        <dbReference type="ARBA" id="ARBA00022617"/>
    </source>
</evidence>
<dbReference type="InterPro" id="IPR055557">
    <property type="entry name" value="DUF7133"/>
</dbReference>
<dbReference type="InterPro" id="IPR013427">
    <property type="entry name" value="Haem-bd_dom_put"/>
</dbReference>
<keyword evidence="8" id="KW-1185">Reference proteome</keyword>
<dbReference type="InterPro" id="IPR011041">
    <property type="entry name" value="Quinoprot_gluc/sorb_DH_b-prop"/>
</dbReference>
<proteinExistence type="predicted"/>
<feature type="domain" description="Cytochrome c" evidence="6">
    <location>
        <begin position="398"/>
        <end position="533"/>
    </location>
</feature>
<dbReference type="Pfam" id="PF23500">
    <property type="entry name" value="DUF7133"/>
    <property type="match status" value="1"/>
</dbReference>
<organism evidence="7 8">
    <name type="scientific">Fulvivirga sedimenti</name>
    <dbReference type="NCBI Taxonomy" id="2879465"/>
    <lineage>
        <taxon>Bacteria</taxon>
        <taxon>Pseudomonadati</taxon>
        <taxon>Bacteroidota</taxon>
        <taxon>Cytophagia</taxon>
        <taxon>Cytophagales</taxon>
        <taxon>Fulvivirgaceae</taxon>
        <taxon>Fulvivirga</taxon>
    </lineage>
</organism>
<evidence type="ECO:0000256" key="3">
    <source>
        <dbReference type="ARBA" id="ARBA00023004"/>
    </source>
</evidence>
<dbReference type="PROSITE" id="PS51007">
    <property type="entry name" value="CYTC"/>
    <property type="match status" value="1"/>
</dbReference>
<dbReference type="Gene3D" id="2.120.10.30">
    <property type="entry name" value="TolB, C-terminal domain"/>
    <property type="match status" value="1"/>
</dbReference>
<dbReference type="GO" id="GO:0009055">
    <property type="term" value="F:electron transfer activity"/>
    <property type="evidence" value="ECO:0007669"/>
    <property type="project" value="InterPro"/>
</dbReference>
<dbReference type="SUPFAM" id="SSF46626">
    <property type="entry name" value="Cytochrome c"/>
    <property type="match status" value="1"/>
</dbReference>
<gene>
    <name evidence="7" type="ORF">LDX50_28795</name>
</gene>
<dbReference type="SUPFAM" id="SSF50952">
    <property type="entry name" value="Soluble quinoprotein glucose dehydrogenase"/>
    <property type="match status" value="1"/>
</dbReference>
<dbReference type="NCBIfam" id="TIGR02603">
    <property type="entry name" value="CxxCH_TIGR02603"/>
    <property type="match status" value="1"/>
</dbReference>
<dbReference type="GO" id="GO:0046872">
    <property type="term" value="F:metal ion binding"/>
    <property type="evidence" value="ECO:0007669"/>
    <property type="project" value="UniProtKB-KW"/>
</dbReference>
<name>A0A9X1HYH8_9BACT</name>